<reference evidence="2 3" key="1">
    <citation type="submission" date="2013-02" db="EMBL/GenBank/DDBJ databases">
        <title>The Genome Sequence of Acinetobacter sp. CIP 56.2.</title>
        <authorList>
            <consortium name="The Broad Institute Genome Sequencing Platform"/>
            <consortium name="The Broad Institute Genome Sequencing Center for Infectious Disease"/>
            <person name="Cerqueira G."/>
            <person name="Feldgarden M."/>
            <person name="Courvalin P."/>
            <person name="Perichon B."/>
            <person name="Grillot-Courvalin C."/>
            <person name="Clermont D."/>
            <person name="Rocha E."/>
            <person name="Yoon E.-J."/>
            <person name="Nemec A."/>
            <person name="Walker B."/>
            <person name="Young S.K."/>
            <person name="Zeng Q."/>
            <person name="Gargeya S."/>
            <person name="Fitzgerald M."/>
            <person name="Haas B."/>
            <person name="Abouelleil A."/>
            <person name="Alvarado L."/>
            <person name="Arachchi H.M."/>
            <person name="Berlin A.M."/>
            <person name="Chapman S.B."/>
            <person name="Dewar J."/>
            <person name="Goldberg J."/>
            <person name="Griggs A."/>
            <person name="Gujja S."/>
            <person name="Hansen M."/>
            <person name="Howarth C."/>
            <person name="Imamovic A."/>
            <person name="Larimer J."/>
            <person name="McCowan C."/>
            <person name="Murphy C."/>
            <person name="Neiman D."/>
            <person name="Pearson M."/>
            <person name="Priest M."/>
            <person name="Roberts A."/>
            <person name="Saif S."/>
            <person name="Shea T."/>
            <person name="Sisk P."/>
            <person name="Sykes S."/>
            <person name="Wortman J."/>
            <person name="Nusbaum C."/>
            <person name="Birren B."/>
        </authorList>
    </citation>
    <scope>NUCLEOTIDE SEQUENCE [LARGE SCALE GENOMIC DNA]</scope>
    <source>
        <strain evidence="2 3">CIP 56.2</strain>
    </source>
</reference>
<organism evidence="2 3">
    <name type="scientific">Acinetobacter higginsii</name>
    <dbReference type="NCBI Taxonomy" id="70347"/>
    <lineage>
        <taxon>Bacteria</taxon>
        <taxon>Pseudomonadati</taxon>
        <taxon>Pseudomonadota</taxon>
        <taxon>Gammaproteobacteria</taxon>
        <taxon>Moraxellales</taxon>
        <taxon>Moraxellaceae</taxon>
        <taxon>Acinetobacter</taxon>
    </lineage>
</organism>
<dbReference type="HOGENOM" id="CLU_071269_2_0_6"/>
<dbReference type="STRING" id="1144672.F966_00849"/>
<dbReference type="CDD" id="cd06532">
    <property type="entry name" value="Glyco_transf_25"/>
    <property type="match status" value="1"/>
</dbReference>
<comment type="caution">
    <text evidence="2">The sequence shown here is derived from an EMBL/GenBank/DDBJ whole genome shotgun (WGS) entry which is preliminary data.</text>
</comment>
<dbReference type="PATRIC" id="fig|1144672.3.peg.817"/>
<name>N8XPV8_9GAMM</name>
<dbReference type="Pfam" id="PF01755">
    <property type="entry name" value="Glyco_transf_25"/>
    <property type="match status" value="1"/>
</dbReference>
<dbReference type="eggNOG" id="COG3306">
    <property type="taxonomic scope" value="Bacteria"/>
</dbReference>
<gene>
    <name evidence="2" type="ORF">F966_00849</name>
</gene>
<sequence length="270" mass="31311">MSPNLSELLLSHMKKFVVSLSSAIERRNHISSQFERQGIEFSFFDAITPDVAAYDAQAMNLSVHENYIAKGELACFMSHVHLWKKIVDDNIPYMAIFEDDIHLGEKANRFLNQSDWIEADWHLIKLEAFTPKVILGAKCKEFPQEGREIYKLIGKNLGTAGYILSLQGAKFLLNEIEKIDYIIPLDNLMFEHVVKDHKFIMCQMQPALCIQDTILHYRSTNIQLKSQLTSERKKRMRANKANGLQKIFLELVRISTQLKIIFFARRVTYK</sequence>
<dbReference type="InterPro" id="IPR002654">
    <property type="entry name" value="Glyco_trans_25"/>
</dbReference>
<accession>N8XPV8</accession>
<evidence type="ECO:0000313" key="2">
    <source>
        <dbReference type="EMBL" id="ENV11064.1"/>
    </source>
</evidence>
<dbReference type="AlphaFoldDB" id="N8XPV8"/>
<protein>
    <recommendedName>
        <fullName evidence="1">Glycosyl transferase family 25 domain-containing protein</fullName>
    </recommendedName>
</protein>
<dbReference type="RefSeq" id="WP_004802743.1">
    <property type="nucleotide sequence ID" value="NZ_KB849439.1"/>
</dbReference>
<evidence type="ECO:0000259" key="1">
    <source>
        <dbReference type="Pfam" id="PF01755"/>
    </source>
</evidence>
<dbReference type="Proteomes" id="UP000013209">
    <property type="component" value="Unassembled WGS sequence"/>
</dbReference>
<proteinExistence type="predicted"/>
<feature type="domain" description="Glycosyl transferase family 25" evidence="1">
    <location>
        <begin position="13"/>
        <end position="189"/>
    </location>
</feature>
<dbReference type="EMBL" id="APPH01000004">
    <property type="protein sequence ID" value="ENV11064.1"/>
    <property type="molecule type" value="Genomic_DNA"/>
</dbReference>
<evidence type="ECO:0000313" key="3">
    <source>
        <dbReference type="Proteomes" id="UP000013209"/>
    </source>
</evidence>